<reference evidence="2 3" key="1">
    <citation type="journal article" date="2016" name="Mol. Biol. Evol.">
        <title>Comparative Genomics of Early-Diverging Mushroom-Forming Fungi Provides Insights into the Origins of Lignocellulose Decay Capabilities.</title>
        <authorList>
            <person name="Nagy L.G."/>
            <person name="Riley R."/>
            <person name="Tritt A."/>
            <person name="Adam C."/>
            <person name="Daum C."/>
            <person name="Floudas D."/>
            <person name="Sun H."/>
            <person name="Yadav J.S."/>
            <person name="Pangilinan J."/>
            <person name="Larsson K.H."/>
            <person name="Matsuura K."/>
            <person name="Barry K."/>
            <person name="Labutti K."/>
            <person name="Kuo R."/>
            <person name="Ohm R.A."/>
            <person name="Bhattacharya S.S."/>
            <person name="Shirouzu T."/>
            <person name="Yoshinaga Y."/>
            <person name="Martin F.M."/>
            <person name="Grigoriev I.V."/>
            <person name="Hibbett D.S."/>
        </authorList>
    </citation>
    <scope>NUCLEOTIDE SEQUENCE [LARGE SCALE GENOMIC DNA]</scope>
    <source>
        <strain evidence="2 3">HHB10207 ss-3</strain>
    </source>
</reference>
<evidence type="ECO:0000256" key="1">
    <source>
        <dbReference type="SAM" id="Phobius"/>
    </source>
</evidence>
<evidence type="ECO:0000313" key="2">
    <source>
        <dbReference type="EMBL" id="KZT32348.1"/>
    </source>
</evidence>
<keyword evidence="1" id="KW-0812">Transmembrane</keyword>
<protein>
    <submittedName>
        <fullName evidence="2">Uncharacterized protein</fullName>
    </submittedName>
</protein>
<gene>
    <name evidence="2" type="ORF">SISSUDRAFT_1066998</name>
</gene>
<dbReference type="Proteomes" id="UP000076798">
    <property type="component" value="Unassembled WGS sequence"/>
</dbReference>
<organism evidence="2 3">
    <name type="scientific">Sistotremastrum suecicum HHB10207 ss-3</name>
    <dbReference type="NCBI Taxonomy" id="1314776"/>
    <lineage>
        <taxon>Eukaryota</taxon>
        <taxon>Fungi</taxon>
        <taxon>Dikarya</taxon>
        <taxon>Basidiomycota</taxon>
        <taxon>Agaricomycotina</taxon>
        <taxon>Agaricomycetes</taxon>
        <taxon>Sistotremastrales</taxon>
        <taxon>Sistotremastraceae</taxon>
        <taxon>Sistotremastrum</taxon>
    </lineage>
</organism>
<dbReference type="EMBL" id="KV428346">
    <property type="protein sequence ID" value="KZT32348.1"/>
    <property type="molecule type" value="Genomic_DNA"/>
</dbReference>
<sequence>MSDYWEKALTGSVIGTDVLDDRLQERHVQGSFCSIFYIAAEVLHLLSLTYYPSVAMKPIGKRITA</sequence>
<dbReference type="AlphaFoldDB" id="A0A165XMI3"/>
<keyword evidence="3" id="KW-1185">Reference proteome</keyword>
<evidence type="ECO:0000313" key="3">
    <source>
        <dbReference type="Proteomes" id="UP000076798"/>
    </source>
</evidence>
<feature type="transmembrane region" description="Helical" evidence="1">
    <location>
        <begin position="28"/>
        <end position="51"/>
    </location>
</feature>
<keyword evidence="1" id="KW-1133">Transmembrane helix</keyword>
<name>A0A165XMI3_9AGAM</name>
<keyword evidence="1" id="KW-0472">Membrane</keyword>
<proteinExistence type="predicted"/>
<accession>A0A165XMI3</accession>